<dbReference type="PANTHER" id="PTHR28280">
    <property type="entry name" value="SHUTTLING PRE-60S FACTOR ECM1"/>
    <property type="match status" value="1"/>
</dbReference>
<organism evidence="8 9">
    <name type="scientific">Diplogelasinospora grovesii</name>
    <dbReference type="NCBI Taxonomy" id="303347"/>
    <lineage>
        <taxon>Eukaryota</taxon>
        <taxon>Fungi</taxon>
        <taxon>Dikarya</taxon>
        <taxon>Ascomycota</taxon>
        <taxon>Pezizomycotina</taxon>
        <taxon>Sordariomycetes</taxon>
        <taxon>Sordariomycetidae</taxon>
        <taxon>Sordariales</taxon>
        <taxon>Diplogelasinosporaceae</taxon>
        <taxon>Diplogelasinospora</taxon>
    </lineage>
</organism>
<gene>
    <name evidence="8" type="ORF">QBC46DRAFT_372517</name>
</gene>
<keyword evidence="9" id="KW-1185">Reference proteome</keyword>
<evidence type="ECO:0000256" key="5">
    <source>
        <dbReference type="ARBA" id="ARBA00022517"/>
    </source>
</evidence>
<dbReference type="InterPro" id="IPR022784">
    <property type="entry name" value="Ribosome_bgen_Alb1"/>
</dbReference>
<dbReference type="GO" id="GO:0005730">
    <property type="term" value="C:nucleolus"/>
    <property type="evidence" value="ECO:0007669"/>
    <property type="project" value="TreeGrafter"/>
</dbReference>
<evidence type="ECO:0000256" key="1">
    <source>
        <dbReference type="ARBA" id="ARBA00004123"/>
    </source>
</evidence>
<proteinExistence type="predicted"/>
<dbReference type="Proteomes" id="UP001303473">
    <property type="component" value="Unassembled WGS sequence"/>
</dbReference>
<dbReference type="GO" id="GO:0005737">
    <property type="term" value="C:cytoplasm"/>
    <property type="evidence" value="ECO:0007669"/>
    <property type="project" value="UniProtKB-SubCell"/>
</dbReference>
<keyword evidence="5" id="KW-0690">Ribosome biogenesis</keyword>
<sequence>MAKGGITKGAGASAKAPSRHSRAARRATSPGIDTDKSLKNVKPPSESIDRRPAVLAAHHQGGIHKAKTGRKAVLSSKARKRQEKSMDRAEAIMDRTALKVQKSKGHAKVIQIRRKPWEEINKHVESVLEGSSSSSKKIPNKTKEELEADAAVKEFYAEEDQDGDATMEPVEEDDEEEEEEKPQAAQVTSAQPPPDDDDEIL</sequence>
<name>A0AAN6NFU9_9PEZI</name>
<dbReference type="EMBL" id="MU853756">
    <property type="protein sequence ID" value="KAK3945010.1"/>
    <property type="molecule type" value="Genomic_DNA"/>
</dbReference>
<dbReference type="Pfam" id="PF09135">
    <property type="entry name" value="Alb1"/>
    <property type="match status" value="1"/>
</dbReference>
<feature type="compositionally biased region" description="Basic and acidic residues" evidence="7">
    <location>
        <begin position="141"/>
        <end position="156"/>
    </location>
</feature>
<evidence type="ECO:0000313" key="8">
    <source>
        <dbReference type="EMBL" id="KAK3945010.1"/>
    </source>
</evidence>
<evidence type="ECO:0000256" key="6">
    <source>
        <dbReference type="ARBA" id="ARBA00023242"/>
    </source>
</evidence>
<accession>A0AAN6NFU9</accession>
<feature type="compositionally biased region" description="Basic residues" evidence="7">
    <location>
        <begin position="61"/>
        <end position="70"/>
    </location>
</feature>
<dbReference type="GO" id="GO:0000055">
    <property type="term" value="P:ribosomal large subunit export from nucleus"/>
    <property type="evidence" value="ECO:0007669"/>
    <property type="project" value="TreeGrafter"/>
</dbReference>
<comment type="subcellular location">
    <subcellularLocation>
        <location evidence="2">Cytoplasm</location>
    </subcellularLocation>
    <subcellularLocation>
        <location evidence="1">Nucleus</location>
    </subcellularLocation>
</comment>
<evidence type="ECO:0000256" key="4">
    <source>
        <dbReference type="ARBA" id="ARBA00022490"/>
    </source>
</evidence>
<evidence type="ECO:0000313" key="9">
    <source>
        <dbReference type="Proteomes" id="UP001303473"/>
    </source>
</evidence>
<evidence type="ECO:0000256" key="3">
    <source>
        <dbReference type="ARBA" id="ARBA00022448"/>
    </source>
</evidence>
<dbReference type="PANTHER" id="PTHR28280:SF1">
    <property type="entry name" value="SHUTTLING PRE-60S FACTOR ECM1"/>
    <property type="match status" value="1"/>
</dbReference>
<keyword evidence="6" id="KW-0539">Nucleus</keyword>
<keyword evidence="4" id="KW-0963">Cytoplasm</keyword>
<feature type="region of interest" description="Disordered" evidence="7">
    <location>
        <begin position="126"/>
        <end position="201"/>
    </location>
</feature>
<protein>
    <submittedName>
        <fullName evidence="8">Alb1-domain-containing protein</fullName>
    </submittedName>
</protein>
<reference evidence="9" key="1">
    <citation type="journal article" date="2023" name="Mol. Phylogenet. Evol.">
        <title>Genome-scale phylogeny and comparative genomics of the fungal order Sordariales.</title>
        <authorList>
            <person name="Hensen N."/>
            <person name="Bonometti L."/>
            <person name="Westerberg I."/>
            <person name="Brannstrom I.O."/>
            <person name="Guillou S."/>
            <person name="Cros-Aarteil S."/>
            <person name="Calhoun S."/>
            <person name="Haridas S."/>
            <person name="Kuo A."/>
            <person name="Mondo S."/>
            <person name="Pangilinan J."/>
            <person name="Riley R."/>
            <person name="LaButti K."/>
            <person name="Andreopoulos B."/>
            <person name="Lipzen A."/>
            <person name="Chen C."/>
            <person name="Yan M."/>
            <person name="Daum C."/>
            <person name="Ng V."/>
            <person name="Clum A."/>
            <person name="Steindorff A."/>
            <person name="Ohm R.A."/>
            <person name="Martin F."/>
            <person name="Silar P."/>
            <person name="Natvig D.O."/>
            <person name="Lalanne C."/>
            <person name="Gautier V."/>
            <person name="Ament-Velasquez S.L."/>
            <person name="Kruys A."/>
            <person name="Hutchinson M.I."/>
            <person name="Powell A.J."/>
            <person name="Barry K."/>
            <person name="Miller A.N."/>
            <person name="Grigoriev I.V."/>
            <person name="Debuchy R."/>
            <person name="Gladieux P."/>
            <person name="Hiltunen Thoren M."/>
            <person name="Johannesson H."/>
        </authorList>
    </citation>
    <scope>NUCLEOTIDE SEQUENCE [LARGE SCALE GENOMIC DNA]</scope>
    <source>
        <strain evidence="9">CBS 340.73</strain>
    </source>
</reference>
<dbReference type="GO" id="GO:0030687">
    <property type="term" value="C:preribosome, large subunit precursor"/>
    <property type="evidence" value="ECO:0007669"/>
    <property type="project" value="TreeGrafter"/>
</dbReference>
<comment type="caution">
    <text evidence="8">The sequence shown here is derived from an EMBL/GenBank/DDBJ whole genome shotgun (WGS) entry which is preliminary data.</text>
</comment>
<evidence type="ECO:0000256" key="7">
    <source>
        <dbReference type="SAM" id="MobiDB-lite"/>
    </source>
</evidence>
<dbReference type="AlphaFoldDB" id="A0AAN6NFU9"/>
<keyword evidence="3" id="KW-0813">Transport</keyword>
<dbReference type="InterPro" id="IPR053278">
    <property type="entry name" value="Pre-60S_factor_ECM1"/>
</dbReference>
<feature type="region of interest" description="Disordered" evidence="7">
    <location>
        <begin position="1"/>
        <end position="88"/>
    </location>
</feature>
<feature type="compositionally biased region" description="Acidic residues" evidence="7">
    <location>
        <begin position="157"/>
        <end position="180"/>
    </location>
</feature>
<evidence type="ECO:0000256" key="2">
    <source>
        <dbReference type="ARBA" id="ARBA00004496"/>
    </source>
</evidence>